<dbReference type="Gene3D" id="2.40.128.20">
    <property type="match status" value="1"/>
</dbReference>
<reference evidence="6" key="1">
    <citation type="submission" date="2003-04" db="EMBL/GenBank/DDBJ databases">
        <title>Identification and cloning of group 13 allergen from Blomia tropicalis expressed sequence tags.</title>
        <authorList>
            <person name="Chew F.T."/>
            <person name="Lua B.L."/>
            <person name="Ong S.T."/>
            <person name="Wang W.L."/>
            <person name="Kuay K.T."/>
            <person name="Lim S.H."/>
            <person name="Lee B.W."/>
        </authorList>
    </citation>
    <scope>NUCLEOTIDE SEQUENCE</scope>
    <source>
        <strain evidence="6">BT1694</strain>
    </source>
</reference>
<dbReference type="EMBL" id="JAPWDV010000003">
    <property type="protein sequence ID" value="KAJ6218157.1"/>
    <property type="molecule type" value="Genomic_DNA"/>
</dbReference>
<dbReference type="SUPFAM" id="SSF50814">
    <property type="entry name" value="Lipocalins"/>
    <property type="match status" value="1"/>
</dbReference>
<keyword evidence="8" id="KW-1185">Reference proteome</keyword>
<dbReference type="InterPro" id="IPR012674">
    <property type="entry name" value="Calycin"/>
</dbReference>
<evidence type="ECO:0000256" key="2">
    <source>
        <dbReference type="ARBA" id="ARBA00023121"/>
    </source>
</evidence>
<evidence type="ECO:0000313" key="7">
    <source>
        <dbReference type="EMBL" id="KAJ6218157.1"/>
    </source>
</evidence>
<dbReference type="AlphaFoldDB" id="A1KXH5"/>
<organism evidence="6">
    <name type="scientific">Blomia tropicalis</name>
    <name type="common">Mite</name>
    <dbReference type="NCBI Taxonomy" id="40697"/>
    <lineage>
        <taxon>Eukaryota</taxon>
        <taxon>Metazoa</taxon>
        <taxon>Ecdysozoa</taxon>
        <taxon>Arthropoda</taxon>
        <taxon>Chelicerata</taxon>
        <taxon>Arachnida</taxon>
        <taxon>Acari</taxon>
        <taxon>Acariformes</taxon>
        <taxon>Sarcoptiformes</taxon>
        <taxon>Astigmata</taxon>
        <taxon>Glycyphagoidea</taxon>
        <taxon>Echimyopodidae</taxon>
        <taxon>Blomia</taxon>
    </lineage>
</organism>
<evidence type="ECO:0000313" key="6">
    <source>
        <dbReference type="EMBL" id="AAP35079.1"/>
    </source>
</evidence>
<evidence type="ECO:0000256" key="3">
    <source>
        <dbReference type="ARBA" id="ARBA00068043"/>
    </source>
</evidence>
<evidence type="ECO:0000313" key="8">
    <source>
        <dbReference type="Proteomes" id="UP001142055"/>
    </source>
</evidence>
<dbReference type="InterPro" id="IPR000566">
    <property type="entry name" value="Lipocln_cytosolic_FA-bd_dom"/>
</dbReference>
<keyword evidence="2" id="KW-0446">Lipid-binding</keyword>
<dbReference type="OrthoDB" id="354351at2759"/>
<evidence type="ECO:0000256" key="1">
    <source>
        <dbReference type="ARBA" id="ARBA00008390"/>
    </source>
</evidence>
<gene>
    <name evidence="7" type="ORF">RDWZM_009314</name>
</gene>
<accession>A1KXH5</accession>
<dbReference type="FunFam" id="2.40.128.20:FF:000001">
    <property type="entry name" value="Fatty acid-binding protein, adipocyte"/>
    <property type="match status" value="1"/>
</dbReference>
<dbReference type="InterPro" id="IPR000463">
    <property type="entry name" value="Fatty_acid-bd"/>
</dbReference>
<comment type="similarity">
    <text evidence="1 4">Belongs to the calycin superfamily. Fatty-acid binding protein (FABP) family.</text>
</comment>
<dbReference type="OMA" id="NTEINCK"/>
<sequence>MAVSFVGKYQLESSENFDEFLKELGVNFILRNLAKTSKPTIEITLDGDTYTIKTITTLKTSVITFKIGEEFEESRMDGKTVKTVITQEGDKLIQVQQGDKEVKIVREFTETHLTTICTVGEITSTRVYKRV</sequence>
<dbReference type="PRINTS" id="PR00178">
    <property type="entry name" value="FATTYACIDBP"/>
</dbReference>
<feature type="domain" description="Cytosolic fatty-acid binding proteins" evidence="5">
    <location>
        <begin position="7"/>
        <end position="24"/>
    </location>
</feature>
<dbReference type="EMBL" id="AY283294">
    <property type="protein sequence ID" value="AAP35079.1"/>
    <property type="molecule type" value="mRNA"/>
</dbReference>
<name>A1KXH5_BLOTA</name>
<dbReference type="PROSITE" id="PS00214">
    <property type="entry name" value="FABP"/>
    <property type="match status" value="1"/>
</dbReference>
<dbReference type="PANTHER" id="PTHR11955">
    <property type="entry name" value="FATTY ACID BINDING PROTEIN"/>
    <property type="match status" value="1"/>
</dbReference>
<dbReference type="Allergome" id="150">
    <property type="allergen name" value="Blo t 13"/>
</dbReference>
<reference evidence="7" key="2">
    <citation type="submission" date="2022-12" db="EMBL/GenBank/DDBJ databases">
        <title>Genome assemblies of Blomia tropicalis.</title>
        <authorList>
            <person name="Cui Y."/>
        </authorList>
    </citation>
    <scope>NUCLEOTIDE SEQUENCE</scope>
    <source>
        <tissue evidence="7">Adult mites</tissue>
    </source>
</reference>
<evidence type="ECO:0000259" key="5">
    <source>
        <dbReference type="PROSITE" id="PS00214"/>
    </source>
</evidence>
<dbReference type="InterPro" id="IPR031259">
    <property type="entry name" value="ILBP"/>
</dbReference>
<proteinExistence type="evidence at transcript level"/>
<dbReference type="CDD" id="cd00742">
    <property type="entry name" value="FABP"/>
    <property type="match status" value="1"/>
</dbReference>
<dbReference type="Proteomes" id="UP001142055">
    <property type="component" value="Chromosome 3"/>
</dbReference>
<dbReference type="GO" id="GO:0005504">
    <property type="term" value="F:fatty acid binding"/>
    <property type="evidence" value="ECO:0007669"/>
    <property type="project" value="UniProtKB-ARBA"/>
</dbReference>
<evidence type="ECO:0000256" key="4">
    <source>
        <dbReference type="RuleBase" id="RU003696"/>
    </source>
</evidence>
<protein>
    <recommendedName>
        <fullName evidence="3">Fatty acid-binding protein</fullName>
    </recommendedName>
</protein>
<dbReference type="Pfam" id="PF00061">
    <property type="entry name" value="Lipocalin"/>
    <property type="match status" value="1"/>
</dbReference>
<keyword evidence="4" id="KW-0813">Transport</keyword>